<gene>
    <name evidence="10" type="ORF">C6Y39_07380</name>
</gene>
<accession>A0ABX5CSV4</accession>
<evidence type="ECO:0000313" key="10">
    <source>
        <dbReference type="EMBL" id="PRO69536.1"/>
    </source>
</evidence>
<dbReference type="SMART" id="SM00448">
    <property type="entry name" value="REC"/>
    <property type="match status" value="1"/>
</dbReference>
<dbReference type="EC" id="2.7.13.3" evidence="2"/>
<organism evidence="10 11">
    <name type="scientific">Alteromonas gracilis</name>
    <dbReference type="NCBI Taxonomy" id="1479524"/>
    <lineage>
        <taxon>Bacteria</taxon>
        <taxon>Pseudomonadati</taxon>
        <taxon>Pseudomonadota</taxon>
        <taxon>Gammaproteobacteria</taxon>
        <taxon>Alteromonadales</taxon>
        <taxon>Alteromonadaceae</taxon>
        <taxon>Alteromonas/Salinimonas group</taxon>
        <taxon>Alteromonas</taxon>
    </lineage>
</organism>
<dbReference type="InterPro" id="IPR003594">
    <property type="entry name" value="HATPase_dom"/>
</dbReference>
<dbReference type="InterPro" id="IPR005467">
    <property type="entry name" value="His_kinase_dom"/>
</dbReference>
<keyword evidence="5" id="KW-1133">Transmembrane helix</keyword>
<name>A0ABX5CSV4_9ALTE</name>
<dbReference type="InterPro" id="IPR000014">
    <property type="entry name" value="PAS"/>
</dbReference>
<dbReference type="Pfam" id="PF02518">
    <property type="entry name" value="HATPase_c"/>
    <property type="match status" value="1"/>
</dbReference>
<feature type="transmembrane region" description="Helical" evidence="5">
    <location>
        <begin position="247"/>
        <end position="269"/>
    </location>
</feature>
<evidence type="ECO:0000256" key="1">
    <source>
        <dbReference type="ARBA" id="ARBA00000085"/>
    </source>
</evidence>
<dbReference type="PROSITE" id="PS50110">
    <property type="entry name" value="RESPONSE_REGULATORY"/>
    <property type="match status" value="1"/>
</dbReference>
<evidence type="ECO:0000259" key="8">
    <source>
        <dbReference type="PROSITE" id="PS50112"/>
    </source>
</evidence>
<comment type="caution">
    <text evidence="10">The sequence shown here is derived from an EMBL/GenBank/DDBJ whole genome shotgun (WGS) entry which is preliminary data.</text>
</comment>
<reference evidence="11" key="1">
    <citation type="journal article" date="2020" name="Int. J. Syst. Evol. Microbiol.">
        <title>Alteromonas alba sp. nov., a marine bacterium isolated from the seawater of the West Pacific Ocean.</title>
        <authorList>
            <person name="Sun C."/>
            <person name="Wu Y.-H."/>
            <person name="Xamxidin M."/>
            <person name="Cheng H."/>
            <person name="Xu X.-W."/>
        </authorList>
    </citation>
    <scope>NUCLEOTIDE SEQUENCE [LARGE SCALE GENOMIC DNA]</scope>
    <source>
        <strain evidence="11">9a2</strain>
    </source>
</reference>
<dbReference type="PROSITE" id="PS50113">
    <property type="entry name" value="PAC"/>
    <property type="match status" value="2"/>
</dbReference>
<evidence type="ECO:0000256" key="3">
    <source>
        <dbReference type="ARBA" id="ARBA00022553"/>
    </source>
</evidence>
<evidence type="ECO:0000256" key="5">
    <source>
        <dbReference type="SAM" id="Phobius"/>
    </source>
</evidence>
<feature type="domain" description="Response regulatory" evidence="7">
    <location>
        <begin position="827"/>
        <end position="946"/>
    </location>
</feature>
<dbReference type="SMART" id="SM00086">
    <property type="entry name" value="PAC"/>
    <property type="match status" value="1"/>
</dbReference>
<dbReference type="InterPro" id="IPR036890">
    <property type="entry name" value="HATPase_C_sf"/>
</dbReference>
<dbReference type="Pfam" id="PF00072">
    <property type="entry name" value="Response_reg"/>
    <property type="match status" value="1"/>
</dbReference>
<dbReference type="NCBIfam" id="TIGR00229">
    <property type="entry name" value="sensory_box"/>
    <property type="match status" value="1"/>
</dbReference>
<keyword evidence="11" id="KW-1185">Reference proteome</keyword>
<dbReference type="InterPro" id="IPR036097">
    <property type="entry name" value="HisK_dim/P_sf"/>
</dbReference>
<feature type="domain" description="Histidine kinase" evidence="6">
    <location>
        <begin position="582"/>
        <end position="803"/>
    </location>
</feature>
<comment type="catalytic activity">
    <reaction evidence="1">
        <text>ATP + protein L-histidine = ADP + protein N-phospho-L-histidine.</text>
        <dbReference type="EC" id="2.7.13.3"/>
    </reaction>
</comment>
<dbReference type="InterPro" id="IPR001610">
    <property type="entry name" value="PAC"/>
</dbReference>
<dbReference type="SMART" id="SM00387">
    <property type="entry name" value="HATPase_c"/>
    <property type="match status" value="1"/>
</dbReference>
<dbReference type="PANTHER" id="PTHR45339">
    <property type="entry name" value="HYBRID SIGNAL TRANSDUCTION HISTIDINE KINASE J"/>
    <property type="match status" value="1"/>
</dbReference>
<feature type="domain" description="PAC" evidence="9">
    <location>
        <begin position="387"/>
        <end position="440"/>
    </location>
</feature>
<feature type="domain" description="PAC" evidence="9">
    <location>
        <begin position="511"/>
        <end position="564"/>
    </location>
</feature>
<dbReference type="InterPro" id="IPR004358">
    <property type="entry name" value="Sig_transdc_His_kin-like_C"/>
</dbReference>
<dbReference type="InterPro" id="IPR001789">
    <property type="entry name" value="Sig_transdc_resp-reg_receiver"/>
</dbReference>
<dbReference type="InterPro" id="IPR000700">
    <property type="entry name" value="PAS-assoc_C"/>
</dbReference>
<evidence type="ECO:0000256" key="2">
    <source>
        <dbReference type="ARBA" id="ARBA00012438"/>
    </source>
</evidence>
<dbReference type="SMART" id="SM00388">
    <property type="entry name" value="HisKA"/>
    <property type="match status" value="1"/>
</dbReference>
<feature type="transmembrane region" description="Helical" evidence="5">
    <location>
        <begin position="20"/>
        <end position="39"/>
    </location>
</feature>
<dbReference type="EMBL" id="PVNO01000024">
    <property type="protein sequence ID" value="PRO69536.1"/>
    <property type="molecule type" value="Genomic_DNA"/>
</dbReference>
<dbReference type="PRINTS" id="PR00344">
    <property type="entry name" value="BCTRLSENSOR"/>
</dbReference>
<keyword evidence="5" id="KW-0812">Transmembrane</keyword>
<dbReference type="CDD" id="cd17546">
    <property type="entry name" value="REC_hyHK_CKI1_RcsC-like"/>
    <property type="match status" value="1"/>
</dbReference>
<dbReference type="CDD" id="cd00130">
    <property type="entry name" value="PAS"/>
    <property type="match status" value="1"/>
</dbReference>
<dbReference type="CDD" id="cd16922">
    <property type="entry name" value="HATPase_EvgS-ArcB-TorS-like"/>
    <property type="match status" value="1"/>
</dbReference>
<feature type="domain" description="PAS" evidence="8">
    <location>
        <begin position="437"/>
        <end position="486"/>
    </location>
</feature>
<dbReference type="Pfam" id="PF13426">
    <property type="entry name" value="PAS_9"/>
    <property type="match status" value="1"/>
</dbReference>
<dbReference type="SUPFAM" id="SSF55785">
    <property type="entry name" value="PYP-like sensor domain (PAS domain)"/>
    <property type="match status" value="1"/>
</dbReference>
<dbReference type="SMART" id="SM00091">
    <property type="entry name" value="PAS"/>
    <property type="match status" value="2"/>
</dbReference>
<proteinExistence type="predicted"/>
<dbReference type="InterPro" id="IPR003661">
    <property type="entry name" value="HisK_dim/P_dom"/>
</dbReference>
<dbReference type="PROSITE" id="PS50109">
    <property type="entry name" value="HIS_KIN"/>
    <property type="match status" value="1"/>
</dbReference>
<dbReference type="InterPro" id="IPR035965">
    <property type="entry name" value="PAS-like_dom_sf"/>
</dbReference>
<dbReference type="SUPFAM" id="SSF55874">
    <property type="entry name" value="ATPase domain of HSP90 chaperone/DNA topoisomerase II/histidine kinase"/>
    <property type="match status" value="1"/>
</dbReference>
<evidence type="ECO:0000256" key="4">
    <source>
        <dbReference type="PROSITE-ProRule" id="PRU00169"/>
    </source>
</evidence>
<dbReference type="Gene3D" id="3.30.450.20">
    <property type="entry name" value="PAS domain"/>
    <property type="match status" value="2"/>
</dbReference>
<dbReference type="Proteomes" id="UP000239539">
    <property type="component" value="Unassembled WGS sequence"/>
</dbReference>
<dbReference type="Gene3D" id="3.40.50.2300">
    <property type="match status" value="1"/>
</dbReference>
<keyword evidence="10" id="KW-0808">Transferase</keyword>
<evidence type="ECO:0000259" key="9">
    <source>
        <dbReference type="PROSITE" id="PS50113"/>
    </source>
</evidence>
<dbReference type="Gene3D" id="3.30.565.10">
    <property type="entry name" value="Histidine kinase-like ATPase, C-terminal domain"/>
    <property type="match status" value="1"/>
</dbReference>
<dbReference type="PANTHER" id="PTHR45339:SF5">
    <property type="entry name" value="HISTIDINE KINASE"/>
    <property type="match status" value="1"/>
</dbReference>
<dbReference type="SUPFAM" id="SSF47384">
    <property type="entry name" value="Homodimeric domain of signal transducing histidine kinase"/>
    <property type="match status" value="1"/>
</dbReference>
<keyword evidence="5" id="KW-0472">Membrane</keyword>
<keyword evidence="10" id="KW-0418">Kinase</keyword>
<dbReference type="Gene3D" id="1.10.287.130">
    <property type="match status" value="1"/>
</dbReference>
<dbReference type="CDD" id="cd00082">
    <property type="entry name" value="HisKA"/>
    <property type="match status" value="1"/>
</dbReference>
<dbReference type="GO" id="GO:0016301">
    <property type="term" value="F:kinase activity"/>
    <property type="evidence" value="ECO:0007669"/>
    <property type="project" value="UniProtKB-KW"/>
</dbReference>
<feature type="modified residue" description="4-aspartylphosphate" evidence="4">
    <location>
        <position position="876"/>
    </location>
</feature>
<evidence type="ECO:0000259" key="7">
    <source>
        <dbReference type="PROSITE" id="PS50110"/>
    </source>
</evidence>
<protein>
    <recommendedName>
        <fullName evidence="2">histidine kinase</fullName>
        <ecNumber evidence="2">2.7.13.3</ecNumber>
    </recommendedName>
</protein>
<dbReference type="Pfam" id="PF00512">
    <property type="entry name" value="HisKA"/>
    <property type="match status" value="1"/>
</dbReference>
<sequence length="960" mass="107183">MNEPTRLRSLLLSSMIPRLALLITVLSIALFGLSFHFIVKQTDKLQQQSVDGLEQDINYIVNDTTRQLADLAANDIIINALVDLEQRDNYLPMFFRSLNLTQAESVEFALFDFAGKRIIDKNWNATLPESLSNAWRQQTLGSSNTFSSVSKYGVLISVPVLLQGVAEGALVMYVDSLQSLLAPYPRLTNQLVTDKEGNVLFSSEPTLIAPGIDFSDFDTKGYATKQASWANLNLYSVKPTITAYREIAWTGIVLVTMIAGFVFIILHMVSMTGALAERTLSQLYQGIKNTLNSEDKKPLVEEKQVEAKELADIRDAFDKLIWDLTEVSLSNEQFSNVIESMGDMLVVVDQNNDILLSNKRFDDFCDSQYGDKKSILKSITHKLASIQNKELKHFSVKEGRELYIQWTKTSLWDANGNIRGDIFVGSDETEQRSLESHVKVLTHAMDEATVSIIISDIKRIGQPVIYVNNAFEALTGFTRDEIIGKNCRVLQSNETNSEAINDIRNAIATREPIETTVLNSKKDGSHFYNRLNLTPVKINGEVTHYIGFQQDVTQQRQTEKYLEEAREKAEESARLKSSFLASMSHEIRTPIHGISGVLQLLAGSELSEEQKHYLSLAKFSIQGLLHIVNDILDFSKIEAGQLQIESSPFDILESLENLQSQYAILCQEKGLALHFHFDLQGFHVVQGDDVRFRQILSNLLGNAVKFTDEGHIEVTTSIKQNADDTLSLLCSVKDTGIGIAQDKQSTIFDVFTQEDLTTTRKFGGTGLGLSISKQLCELMGGEIKLDSVKGHGSTFSFTVKLEKADEDLLKPSYPPSTAKRTKGKKHKVLIVEDNDINQVIVKQHLTGHTTLSAKSGLEALEALSKMKVTFDVILMDCQMPEMDGFEATKRIRSGEAGARYVDIPIIALTANAMKGDKERCVNAGMDDYLSKPFDAEDLIEKVEYWASTEKSLTVYSDFSL</sequence>
<dbReference type="InterPro" id="IPR011006">
    <property type="entry name" value="CheY-like_superfamily"/>
</dbReference>
<keyword evidence="3 4" id="KW-0597">Phosphoprotein</keyword>
<evidence type="ECO:0000313" key="11">
    <source>
        <dbReference type="Proteomes" id="UP000239539"/>
    </source>
</evidence>
<dbReference type="PROSITE" id="PS50112">
    <property type="entry name" value="PAS"/>
    <property type="match status" value="1"/>
</dbReference>
<dbReference type="SUPFAM" id="SSF52172">
    <property type="entry name" value="CheY-like"/>
    <property type="match status" value="1"/>
</dbReference>
<evidence type="ECO:0000259" key="6">
    <source>
        <dbReference type="PROSITE" id="PS50109"/>
    </source>
</evidence>